<dbReference type="RefSeq" id="WP_121048019.1">
    <property type="nucleotide sequence ID" value="NZ_AP018711.1"/>
</dbReference>
<keyword evidence="3 6" id="KW-0479">Metal-binding</keyword>
<dbReference type="PROSITE" id="PS51007">
    <property type="entry name" value="CYTC"/>
    <property type="match status" value="1"/>
</dbReference>
<evidence type="ECO:0000313" key="11">
    <source>
        <dbReference type="EMBL" id="RKS91585.1"/>
    </source>
</evidence>
<feature type="region of interest" description="Disordered" evidence="7">
    <location>
        <begin position="184"/>
        <end position="221"/>
    </location>
</feature>
<evidence type="ECO:0000256" key="7">
    <source>
        <dbReference type="SAM" id="MobiDB-lite"/>
    </source>
</evidence>
<evidence type="ECO:0000256" key="6">
    <source>
        <dbReference type="PROSITE-ProRule" id="PRU00433"/>
    </source>
</evidence>
<evidence type="ECO:0000256" key="5">
    <source>
        <dbReference type="ARBA" id="ARBA00023004"/>
    </source>
</evidence>
<feature type="domain" description="Cytochrome c" evidence="9">
    <location>
        <begin position="70"/>
        <end position="170"/>
    </location>
</feature>
<keyword evidence="8" id="KW-0472">Membrane</keyword>
<dbReference type="Pfam" id="PF00034">
    <property type="entry name" value="Cytochrom_C"/>
    <property type="match status" value="1"/>
</dbReference>
<evidence type="ECO:0000313" key="10">
    <source>
        <dbReference type="EMBL" id="BBE34565.1"/>
    </source>
</evidence>
<dbReference type="SUPFAM" id="SSF46626">
    <property type="entry name" value="Cytochrome c"/>
    <property type="match status" value="1"/>
</dbReference>
<sequence>MDSYEWNKIIGWVLAAAIAVLGLSILTGFVYAPGHSETKGYVVEGVEVEADAGAGAAEAVQPIAAFLATANPAKGEAQFKKCAACHTVNKGGANGQGPNLYGILGAKVAHLPGFGYSDAVKNHGGNWGWDELSHWVESPRKYIPGNKMSFAGISKPQDRADLLVYLNSQSDSPLPLPAVPAVAEAPAAETPADAAATDAAPAAGEQAAAAPAEAAPAEATH</sequence>
<dbReference type="InterPro" id="IPR002327">
    <property type="entry name" value="Cyt_c_1A/1B"/>
</dbReference>
<evidence type="ECO:0000313" key="13">
    <source>
        <dbReference type="Proteomes" id="UP000276029"/>
    </source>
</evidence>
<keyword evidence="13" id="KW-1185">Reference proteome</keyword>
<keyword evidence="2 6" id="KW-0349">Heme</keyword>
<dbReference type="InterPro" id="IPR009056">
    <property type="entry name" value="Cyt_c-like_dom"/>
</dbReference>
<organism evidence="10 12">
    <name type="scientific">Sphingosinicella microcystinivorans</name>
    <dbReference type="NCBI Taxonomy" id="335406"/>
    <lineage>
        <taxon>Bacteria</taxon>
        <taxon>Pseudomonadati</taxon>
        <taxon>Pseudomonadota</taxon>
        <taxon>Alphaproteobacteria</taxon>
        <taxon>Sphingomonadales</taxon>
        <taxon>Sphingosinicellaceae</taxon>
        <taxon>Sphingosinicella</taxon>
    </lineage>
</organism>
<proteinExistence type="predicted"/>
<accession>A0AAD1D694</accession>
<keyword evidence="4" id="KW-0249">Electron transport</keyword>
<protein>
    <submittedName>
        <fullName evidence="10 11">Cytochrome c</fullName>
    </submittedName>
</protein>
<keyword evidence="1" id="KW-0813">Transport</keyword>
<reference evidence="10 12" key="1">
    <citation type="submission" date="2018-06" db="EMBL/GenBank/DDBJ databases">
        <title>Complete Genome Sequence of the Microcystin-Degrading Bacterium Sphingosinicella microcystinivorans Strain B-9.</title>
        <authorList>
            <person name="Jin H."/>
            <person name="Nishizawa T."/>
            <person name="Guo Y."/>
            <person name="Nishizawa A."/>
            <person name="Park H."/>
            <person name="Kato H."/>
            <person name="Tsuji K."/>
            <person name="Harada K."/>
        </authorList>
    </citation>
    <scope>NUCLEOTIDE SEQUENCE [LARGE SCALE GENOMIC DNA]</scope>
    <source>
        <strain evidence="10 12">B9</strain>
    </source>
</reference>
<name>A0AAD1D694_SPHMI</name>
<dbReference type="InterPro" id="IPR036909">
    <property type="entry name" value="Cyt_c-like_dom_sf"/>
</dbReference>
<evidence type="ECO:0000256" key="3">
    <source>
        <dbReference type="ARBA" id="ARBA00022723"/>
    </source>
</evidence>
<evidence type="ECO:0000313" key="12">
    <source>
        <dbReference type="Proteomes" id="UP000275727"/>
    </source>
</evidence>
<dbReference type="KEGG" id="smic:SmB9_22230"/>
<dbReference type="PRINTS" id="PR00604">
    <property type="entry name" value="CYTCHRMECIAB"/>
</dbReference>
<evidence type="ECO:0000256" key="4">
    <source>
        <dbReference type="ARBA" id="ARBA00022982"/>
    </source>
</evidence>
<dbReference type="PANTHER" id="PTHR11961">
    <property type="entry name" value="CYTOCHROME C"/>
    <property type="match status" value="1"/>
</dbReference>
<dbReference type="Proteomes" id="UP000275727">
    <property type="component" value="Chromosome"/>
</dbReference>
<dbReference type="EMBL" id="RBWX01000007">
    <property type="protein sequence ID" value="RKS91585.1"/>
    <property type="molecule type" value="Genomic_DNA"/>
</dbReference>
<evidence type="ECO:0000256" key="8">
    <source>
        <dbReference type="SAM" id="Phobius"/>
    </source>
</evidence>
<gene>
    <name evidence="10" type="primary">cycM</name>
    <name evidence="11" type="ORF">DFR51_1151</name>
    <name evidence="10" type="ORF">SmB9_22230</name>
</gene>
<evidence type="ECO:0000256" key="1">
    <source>
        <dbReference type="ARBA" id="ARBA00022448"/>
    </source>
</evidence>
<dbReference type="Proteomes" id="UP000276029">
    <property type="component" value="Unassembled WGS sequence"/>
</dbReference>
<dbReference type="GO" id="GO:0009055">
    <property type="term" value="F:electron transfer activity"/>
    <property type="evidence" value="ECO:0007669"/>
    <property type="project" value="InterPro"/>
</dbReference>
<dbReference type="EMBL" id="AP018711">
    <property type="protein sequence ID" value="BBE34565.1"/>
    <property type="molecule type" value="Genomic_DNA"/>
</dbReference>
<dbReference type="GO" id="GO:0020037">
    <property type="term" value="F:heme binding"/>
    <property type="evidence" value="ECO:0007669"/>
    <property type="project" value="InterPro"/>
</dbReference>
<feature type="transmembrane region" description="Helical" evidence="8">
    <location>
        <begin position="12"/>
        <end position="32"/>
    </location>
</feature>
<reference evidence="11 13" key="2">
    <citation type="submission" date="2018-10" db="EMBL/GenBank/DDBJ databases">
        <title>Genomic Encyclopedia of Type Strains, Phase IV (KMG-IV): sequencing the most valuable type-strain genomes for metagenomic binning, comparative biology and taxonomic classification.</title>
        <authorList>
            <person name="Goeker M."/>
        </authorList>
    </citation>
    <scope>NUCLEOTIDE SEQUENCE [LARGE SCALE GENOMIC DNA]</scope>
    <source>
        <strain evidence="11 13">DSM 19791</strain>
    </source>
</reference>
<dbReference type="AlphaFoldDB" id="A0AAD1D694"/>
<evidence type="ECO:0000256" key="2">
    <source>
        <dbReference type="ARBA" id="ARBA00022617"/>
    </source>
</evidence>
<keyword evidence="8" id="KW-1133">Transmembrane helix</keyword>
<dbReference type="Gene3D" id="1.10.760.10">
    <property type="entry name" value="Cytochrome c-like domain"/>
    <property type="match status" value="1"/>
</dbReference>
<evidence type="ECO:0000259" key="9">
    <source>
        <dbReference type="PROSITE" id="PS51007"/>
    </source>
</evidence>
<keyword evidence="8" id="KW-0812">Transmembrane</keyword>
<dbReference type="GO" id="GO:0046872">
    <property type="term" value="F:metal ion binding"/>
    <property type="evidence" value="ECO:0007669"/>
    <property type="project" value="UniProtKB-KW"/>
</dbReference>
<keyword evidence="5 6" id="KW-0408">Iron</keyword>